<name>A0A4R0L462_9ACTN</name>
<keyword evidence="2" id="KW-0067">ATP-binding</keyword>
<dbReference type="SMART" id="SM00421">
    <property type="entry name" value="HTH_LUXR"/>
    <property type="match status" value="1"/>
</dbReference>
<dbReference type="Gene3D" id="3.40.50.300">
    <property type="entry name" value="P-loop containing nucleotide triphosphate hydrolases"/>
    <property type="match status" value="1"/>
</dbReference>
<dbReference type="GO" id="GO:0003677">
    <property type="term" value="F:DNA binding"/>
    <property type="evidence" value="ECO:0007669"/>
    <property type="project" value="InterPro"/>
</dbReference>
<dbReference type="Gene3D" id="1.10.10.10">
    <property type="entry name" value="Winged helix-like DNA-binding domain superfamily/Winged helix DNA-binding domain"/>
    <property type="match status" value="1"/>
</dbReference>
<dbReference type="PROSITE" id="PS50043">
    <property type="entry name" value="HTH_LUXR_2"/>
    <property type="match status" value="1"/>
</dbReference>
<dbReference type="SUPFAM" id="SSF48452">
    <property type="entry name" value="TPR-like"/>
    <property type="match status" value="1"/>
</dbReference>
<dbReference type="InterPro" id="IPR016032">
    <property type="entry name" value="Sig_transdc_resp-reg_C-effctor"/>
</dbReference>
<evidence type="ECO:0000256" key="1">
    <source>
        <dbReference type="ARBA" id="ARBA00022741"/>
    </source>
</evidence>
<dbReference type="InterPro" id="IPR041664">
    <property type="entry name" value="AAA_16"/>
</dbReference>
<dbReference type="InterPro" id="IPR027417">
    <property type="entry name" value="P-loop_NTPase"/>
</dbReference>
<reference evidence="4 5" key="1">
    <citation type="submission" date="2019-02" db="EMBL/GenBank/DDBJ databases">
        <title>Kribbella capetownensis sp. nov. and Kribbella speibonae sp. nov., isolated from soil.</title>
        <authorList>
            <person name="Curtis S.M."/>
            <person name="Norton I."/>
            <person name="Everest G.J."/>
            <person name="Meyers P.R."/>
        </authorList>
    </citation>
    <scope>NUCLEOTIDE SEQUENCE [LARGE SCALE GENOMIC DNA]</scope>
    <source>
        <strain evidence="4 5">NRRL B-24813</strain>
    </source>
</reference>
<dbReference type="Pfam" id="PF00196">
    <property type="entry name" value="GerE"/>
    <property type="match status" value="1"/>
</dbReference>
<dbReference type="SUPFAM" id="SSF52540">
    <property type="entry name" value="P-loop containing nucleoside triphosphate hydrolases"/>
    <property type="match status" value="1"/>
</dbReference>
<gene>
    <name evidence="4" type="ORF">E0H73_01700</name>
</gene>
<dbReference type="OrthoDB" id="5476461at2"/>
<dbReference type="AlphaFoldDB" id="A0A4R0L462"/>
<dbReference type="InterPro" id="IPR011990">
    <property type="entry name" value="TPR-like_helical_dom_sf"/>
</dbReference>
<dbReference type="GO" id="GO:0004016">
    <property type="term" value="F:adenylate cyclase activity"/>
    <property type="evidence" value="ECO:0007669"/>
    <property type="project" value="TreeGrafter"/>
</dbReference>
<dbReference type="SUPFAM" id="SSF46894">
    <property type="entry name" value="C-terminal effector domain of the bipartite response regulators"/>
    <property type="match status" value="1"/>
</dbReference>
<dbReference type="PANTHER" id="PTHR16305">
    <property type="entry name" value="TESTICULAR SOLUBLE ADENYLYL CYCLASE"/>
    <property type="match status" value="1"/>
</dbReference>
<sequence>MEQSAPFVGRAVELARLGTALSEGGRMILVTGEAGIGKTRLIGEALRRASEARAVLLTGGCLPLTETLPLLPLADALREFVQAPDSRLLDEVLAVVPPYVHAEVGRLVPRLVKPAQVHDASGAEWRRERLFTAVGELLEEIARRVAVTLLVEDVHWADDATLDCLTYLAHAAHRPTYVVTCRSDEASLDPPVTAWMNHIRRQRNVEEIRLDRLSGEEVEQQAAAILGAPAPTMLVRELQARAEGNPFFVEQLMAAAVGGSQGDQLRLPSGVPAGLGEFLVDRTQHVGADARRVLEALAVVGRPVTEALIVEITAINRGGVRAALKELAASRLLADRTPDGRYRPRHALLAEAVVAELLPGERSELHSRAAEALEGLADTRLAAEVAGHWAAADRPTEELRARLGAADAAERMFAYDEAATHRLRAIELCRQVPEQARPRGLEVPDLYVQAVDAFKASGNGLRADEVAEEAYRLFADHPDRAVAAVIHARAADYRSIDSAETGLEMVEEALRLFEGVPPSTDHAAALFLHSNLLRNAGYSVRGRGSLRRALEVAEAAGSPLVSRLLSVLAHDRFVHAELEQGFELLERAWQLIDADTDAESVEWLANIESNVLLKTQKLEEASRVALRHLDAIQRGGRADSFGACLLAGNAAEALIGVGRIVEAAALLEPRTSGSPTRDRWILDLERAHLDTIRGGLQAAARRIQQIRALPIGGSLEFNRDIAQYAADLELWRKRPAEAVREVETALEYLDGADEIQLCGSLLVLGLRACADRAEAARAGRDDSGVQFALAAAGRIESWRDRQTADPLGDSAFFRAGSAERALWNAERERLTSTSQPDLWDLAAKHWEAMSRPHHAAYSRWRQAEAQLLAGQQLDVAAAALRSAAAAAAGHAPLIAEIGALARRARISLEPPSSAAMAAPATPDWGASYGLTDRELLVLRLVASGRTNSEIGAQLFISPKTASVHVTHILRKLGVTNRVQAATVAERAGLGDDTDRA</sequence>
<dbReference type="InterPro" id="IPR036388">
    <property type="entry name" value="WH-like_DNA-bd_sf"/>
</dbReference>
<dbReference type="GO" id="GO:0005737">
    <property type="term" value="C:cytoplasm"/>
    <property type="evidence" value="ECO:0007669"/>
    <property type="project" value="TreeGrafter"/>
</dbReference>
<keyword evidence="1" id="KW-0547">Nucleotide-binding</keyword>
<feature type="domain" description="HTH luxR-type" evidence="3">
    <location>
        <begin position="923"/>
        <end position="988"/>
    </location>
</feature>
<dbReference type="GO" id="GO:0005524">
    <property type="term" value="F:ATP binding"/>
    <property type="evidence" value="ECO:0007669"/>
    <property type="project" value="UniProtKB-KW"/>
</dbReference>
<dbReference type="CDD" id="cd06170">
    <property type="entry name" value="LuxR_C_like"/>
    <property type="match status" value="1"/>
</dbReference>
<proteinExistence type="predicted"/>
<organism evidence="4 5">
    <name type="scientific">Kribbella pittospori</name>
    <dbReference type="NCBI Taxonomy" id="722689"/>
    <lineage>
        <taxon>Bacteria</taxon>
        <taxon>Bacillati</taxon>
        <taxon>Actinomycetota</taxon>
        <taxon>Actinomycetes</taxon>
        <taxon>Propionibacteriales</taxon>
        <taxon>Kribbellaceae</taxon>
        <taxon>Kribbella</taxon>
    </lineage>
</organism>
<evidence type="ECO:0000259" key="3">
    <source>
        <dbReference type="PROSITE" id="PS50043"/>
    </source>
</evidence>
<dbReference type="InterPro" id="IPR000792">
    <property type="entry name" value="Tscrpt_reg_LuxR_C"/>
</dbReference>
<dbReference type="EMBL" id="SJKB01000001">
    <property type="protein sequence ID" value="TCC65678.1"/>
    <property type="molecule type" value="Genomic_DNA"/>
</dbReference>
<accession>A0A4R0L462</accession>
<dbReference type="Pfam" id="PF13191">
    <property type="entry name" value="AAA_16"/>
    <property type="match status" value="1"/>
</dbReference>
<dbReference type="PRINTS" id="PR00038">
    <property type="entry name" value="HTHLUXR"/>
</dbReference>
<protein>
    <recommendedName>
        <fullName evidence="3">HTH luxR-type domain-containing protein</fullName>
    </recommendedName>
</protein>
<dbReference type="PANTHER" id="PTHR16305:SF35">
    <property type="entry name" value="TRANSCRIPTIONAL ACTIVATOR DOMAIN"/>
    <property type="match status" value="1"/>
</dbReference>
<comment type="caution">
    <text evidence="4">The sequence shown here is derived from an EMBL/GenBank/DDBJ whole genome shotgun (WGS) entry which is preliminary data.</text>
</comment>
<dbReference type="RefSeq" id="WP_131350272.1">
    <property type="nucleotide sequence ID" value="NZ_SJKB01000001.1"/>
</dbReference>
<keyword evidence="5" id="KW-1185">Reference proteome</keyword>
<dbReference type="GO" id="GO:0006355">
    <property type="term" value="P:regulation of DNA-templated transcription"/>
    <property type="evidence" value="ECO:0007669"/>
    <property type="project" value="InterPro"/>
</dbReference>
<evidence type="ECO:0000256" key="2">
    <source>
        <dbReference type="ARBA" id="ARBA00022840"/>
    </source>
</evidence>
<evidence type="ECO:0000313" key="4">
    <source>
        <dbReference type="EMBL" id="TCC65678.1"/>
    </source>
</evidence>
<evidence type="ECO:0000313" key="5">
    <source>
        <dbReference type="Proteomes" id="UP000291144"/>
    </source>
</evidence>
<dbReference type="Proteomes" id="UP000291144">
    <property type="component" value="Unassembled WGS sequence"/>
</dbReference>